<dbReference type="eggNOG" id="COG3210">
    <property type="taxonomic scope" value="Bacteria"/>
</dbReference>
<keyword evidence="1" id="KW-0175">Coiled coil</keyword>
<reference key="1">
    <citation type="submission" date="2009-08" db="EMBL/GenBank/DDBJ databases">
        <title>The genome sequence of Spirochaeta thermophila DSM6192.</title>
        <authorList>
            <person name="Angelov A."/>
            <person name="Mientus M."/>
            <person name="Wittenberg S."/>
            <person name="Lehmann R."/>
            <person name="Liesegang H."/>
            <person name="Daniel R."/>
            <person name="Liebl W."/>
        </authorList>
    </citation>
    <scope>NUCLEOTIDE SEQUENCE</scope>
    <source>
        <strain>DSM 6192</strain>
    </source>
</reference>
<evidence type="ECO:0000256" key="2">
    <source>
        <dbReference type="SAM" id="MobiDB-lite"/>
    </source>
</evidence>
<feature type="coiled-coil region" evidence="1">
    <location>
        <begin position="411"/>
        <end position="466"/>
    </location>
</feature>
<reference evidence="3 4" key="2">
    <citation type="journal article" date="2010" name="J. Bacteriol.">
        <title>Genome sequence of the polysaccharide-degrading, thermophilic anaerobe Spirochaeta thermophila DSM 6192.</title>
        <authorList>
            <person name="Angelov A."/>
            <person name="Liebl S."/>
            <person name="Ballschmiter M."/>
            <person name="Bomeke M."/>
            <person name="Lehmann R."/>
            <person name="Liesegang H."/>
            <person name="Daniel R."/>
            <person name="Liebl W."/>
        </authorList>
    </citation>
    <scope>NUCLEOTIDE SEQUENCE [LARGE SCALE GENOMIC DNA]</scope>
    <source>
        <strain evidence="4">ATCC 49972 / DSM 6192 / RI 19.B1</strain>
    </source>
</reference>
<accession>E0RQH9</accession>
<feature type="coiled-coil region" evidence="1">
    <location>
        <begin position="2467"/>
        <end position="2505"/>
    </location>
</feature>
<dbReference type="Proteomes" id="UP000001296">
    <property type="component" value="Chromosome"/>
</dbReference>
<sequence>MARGLIEEAKEEVWGAIEGVRAALVGGGGSEGWKERFEEAFEKGLMRWEEAEGELLRRRMAWEREAGERWEEGEEEWEAVWEELYAERERWVKEVERVREEGEAKWGERWGELEELEREVRARMEEEVGERAEAYSDRVGQLVGLVGDAVAMREMARENWEWWMERLGVSEEKVRVVEEGVEAMKGAMEEGYKRWKGELVKMPWSTLPLGEVWEAVRGEAGAAGVWAGVEEWGVGRYGEGAREGVRADIERALEGRLREVERWEVVVEVYEAFGEWVGGLPEAHKYAGARDVLEGGSRALAEAGWWLGKWEMCAGYEEEGRRGLEEVYGEAVGVDEVGAEVWGEDAVDRWEDVYLSRWEREVVKAELEEAWWAREVEVWEAVCAYAEEVGGGGAEREAETRAAYDAAKAGYEEALEAYRVAERVLVEAKAARAEAGAEVGGKKAAYEEARRELEGVVKAYEEFLATLEVKDVAWQRERFRAGYRRLLELRGLVEGKGVKEAGDAYYEAAAERWWWEKWKGVHGVLERLVGAYEGCEGEVVWDPFGKKVEKVEEVGKGDVEGVVGKPAWEWVDEVGVGWGMERGSGEWEMLEAAVGRWWDACDEAVADGEVTDEEKGKIAAAMEGVAAVREMWEREREGEKEVVGALLRVAVEGGDAGGEVVPGVEEAERAYWEARLEAEAELLGGLVGAYRAAVGGGKGPEDAFEEACEGVEAWLGEWARRYWEEEKEGYRDEETGKYERDAFMEDLEAHVAKVEDLLAIYRGEGGDRGELSEWAKWERYRRGGSILEGEGGEDLLLLHVGEVAEAKGVWRAAARWEGVREEVEAWGGEGGVWDAARAKVREVGEEEGLWHGEEGRWKRVEELWGEWEGGEVPWAEEGLAVHLGKLRAVVEEVAGELPGYEEEGLREWLEGYERYAVAYEARMRGGDAGEEPVYGEGDERVEGEAAVEALRGEVEELWERYEEVVDEGVGEGVRAAYLWGEEAVPEEVYAYLAGEVRAAGGWDAWVDEETAVVDEEARAYVEGVWEGWREKIEEAMEEQEGEVEEAKGDLRWLFTNEESLEEWVRGVADEVGRMAALLRLEGWDGEESVEKYATGNEVIDEAIGEVVDEWEDVKGAYYEKESGTYDVAGFLADRWEEVVGEVEEAVPAWGTGHEALWEAACGKAVWDLCTAVEGWSRWEDKVAEAWGVGDEVAGEEGWYEVYRKGGYGAYYLLREVVVRGRRWTEVEGAYKGAVDEVGEGGVRVAALIDAVRGYVPGADGALGTYLSGLGFGEEEVAAAEVWWEEGVWPGEVGLWYARSEGEVEEVVGKRVEVAYEREKGRAVEGLKVRCEEGRDRLREGERWVEVVRKLEAAAEEGNLRQYLVEALVDDDPGETPEGGEEDEAYDVTPDPLGEDLSEPGEGLGYTADADCGVVAEAAWAYREGVWAYEAARAQGDGIGGAYWEAVKGEVEEVRRGEREGLTGYEELVGEGSGYVVAEEEAQGTYLGMRGEERAVVEDLRAKGEVCFLAGEGGAIVEDDPEVAAKKASYEEAMEGAEAEVRDAKAAWEAAVTGYVAAVEDYEKAYEGAKAAYEALEEAKWALRKAKAVVEYAESRYLEEGVASGDEGAADLYGLVDPDDRLAYAKGMEARAGEVASALREGLEGQREQDVVEEEWERYEEAFRMQVAAVRLAELVEDASTYVRAKRAEAERALKKALAEIQIRDVNAGGAEGKGFGHVGLTEEEKKRLATEVEAGEMFSEYEETLRRWASWYVGRGVGVKDVRGYIRAVVWEELAGRVEGGTWELFWEYTPGAYEQAVAKLRSLKYNSEYQSMNPTGWESEYEETKRQVEMLKPYYEAYSEVWEEMKEVFGSGFHEKKAERYGDARGLAEDLRDAYERVHEEEWYWVFKALVLYSGELDLEGYKQWETYGHVEYPGGKKGGDEIRAGFEEKERRGEQWFTDSVAGLRDALEAIVTADKEYEGWVARAGALSGAEGLEAVLEALWEMDEYRDDVEAMGELVGVEVKDESWCGDLVSVLLEGTPDDWEADTSLVGRLRSFWEAEVGEAKVAYRQAVGSVAGDEAAEWGEVGEAWRAYVAGGGDVAYEDLELLEVVEEGAEGQAVMEAVRSYLEAKEGVLGMREGYLLKAYLEWERAGGEVERTEEEREAFEEKVEGWKEGAPRWLREAIEQWEEGQKAGGDDEERREIRAGKEAEVVGIVGAMRREAVVREAWEEAKERVRGMGKGQEKVALLREAALYRELRDEVAGMGGEVHRVVLGALGEVGGVIEQARMGGFMEVWGEQWGQLVRGVEEERKVGEKQMEAIVSRGMMAFRKGAAMVKAAQREWEEAYEAAYEEKREEWDRHYLAFVEAQKEWVEDAGRKVVQAESEAVCMALGERAEEAIAAVLSFVVADIGLPTGVEEVREELYGTIIDREYLAGLVELGQRWTERSGEEALVVWAHVADEYSSGEVMELVARYVEEKYEGLEEHLATLAYEQAKEQLEEAKAQLEEQVEKANEQVGEGIERMFLSEGFRKEGRKWVKKTLIGSTLWEDLYEWHRVEDYRPYRTEVKDIVAEFEQMVEGGGVDADGDGRVGAGAVQVYVRQMMDVLKGEQERIFGTGAVRYVKQAEEEWREQGGRPWWGLLMGGGMAAGSPWTMVVHREVVEEEVDEGAYEAYQELVEDGDADGSWRVLEIRDGEFNEYVGYAPVMKSGEEVDLGVGVGEWEKNVRLPGAGEMGRIMGWFSMHKMLEAKGEAEARAPWWDKKLWDDRGTWIKAPNLRAVVDLGVSIVANALMPGGGMVLGLLDDVVFAVADIGAGKDAGQVLLGLGKKVVSTGVSAGIGAVYGGLGETLATQTTGLGRVVGTTVLNVHQEVVTNAAVGAINAVELGEGGLRWNAEAFKESVVGKDALIGYAAGVVQTATVGLLDLGTYGVLDDGRGRKWRTWSSQLHGIVGGLAGNLTRYAMGGEMVFNVLDFYDLTGLSVEGDDGKKREVHMGLFEVHIGRGGVYGQIGSGGVNVGWGRVAQAVRGLEVWRQNLRIWGSGHFGDEAVGMRMNWSAGDEEGRRLYEDVIAGRAVIEYVEGVGEGEVAETVWEDGVRVIKVAKGKVEGLGFGVVLAHEAHRDGVVGSAEAQQEETLRAALAHMRMGGLVLSQYGEGALEGRMKEEAEAYLEGDVLRLMGYASQYEWRGDYWLLKRDGTMVNDGEGWLKVEVGDGDVKYVTWRDGKVVLTDEVVERRYDTRRIREGTVGARGVETGLLNILFGMTSGGGYGAFSHEQKELVQKVMIGGGMLHDGAEEIEERRWTGEVTLHELYGIPVWETLTEVNRGKEIGVDALMGALKGGYLWVLEQVNGGEGALGGYIGEEVLGRYAGVKGEAVPEEWWHDQQVLEAVYGFPRPSLCNAVSELWVTDQLVRLLDPAEAGYSFDELSRILRPGNGGIDEKGNASPNKFVPVVLREDGITWLTYEGYTSPGGAYLTDPSLVWENGKTWLPVIKKWKNEDSDTYHFNVLFPDGGVGEPWIGWTGGGYGLEELRVIEFGFDPLEYGRSHAPYAYYY</sequence>
<feature type="coiled-coil region" evidence="1">
    <location>
        <begin position="1526"/>
        <end position="1578"/>
    </location>
</feature>
<evidence type="ECO:0000313" key="3">
    <source>
        <dbReference type="EMBL" id="ADN02955.1"/>
    </source>
</evidence>
<feature type="region of interest" description="Disordered" evidence="2">
    <location>
        <begin position="1369"/>
        <end position="1390"/>
    </location>
</feature>
<evidence type="ECO:0000256" key="1">
    <source>
        <dbReference type="SAM" id="Coils"/>
    </source>
</evidence>
<gene>
    <name evidence="3" type="ordered locus">STHERM_c20200</name>
</gene>
<name>E0RQH9_WINT6</name>
<dbReference type="HOGENOM" id="CLU_224503_0_0_12"/>
<feature type="coiled-coil region" evidence="1">
    <location>
        <begin position="2131"/>
        <end position="2158"/>
    </location>
</feature>
<dbReference type="PaxDb" id="665571-STHERM_c20200"/>
<evidence type="ECO:0000313" key="4">
    <source>
        <dbReference type="Proteomes" id="UP000001296"/>
    </source>
</evidence>
<proteinExistence type="predicted"/>
<protein>
    <submittedName>
        <fullName evidence="3">Uncharacterized protein</fullName>
    </submittedName>
</protein>
<organism evidence="3 4">
    <name type="scientific">Winmispira thermophila (strain ATCC 49972 / DSM 6192 / RI 19.B1)</name>
    <name type="common">Spirochaeta thermophila</name>
    <dbReference type="NCBI Taxonomy" id="665571"/>
    <lineage>
        <taxon>Bacteria</taxon>
        <taxon>Pseudomonadati</taxon>
        <taxon>Spirochaetota</taxon>
        <taxon>Spirochaetia</taxon>
        <taxon>Winmispirales</taxon>
        <taxon>Winmispiraceae</taxon>
        <taxon>Winmispira</taxon>
    </lineage>
</organism>
<feature type="compositionally biased region" description="Acidic residues" evidence="2">
    <location>
        <begin position="1369"/>
        <end position="1385"/>
    </location>
</feature>
<dbReference type="KEGG" id="sta:STHERM_c20200"/>
<dbReference type="EMBL" id="CP001698">
    <property type="protein sequence ID" value="ADN02955.1"/>
    <property type="molecule type" value="Genomic_DNA"/>
</dbReference>
<feature type="coiled-coil region" evidence="1">
    <location>
        <begin position="81"/>
        <end position="133"/>
    </location>
</feature>